<dbReference type="AlphaFoldDB" id="A0AAV4FKX6"/>
<reference evidence="1 2" key="1">
    <citation type="journal article" date="2021" name="Elife">
        <title>Chloroplast acquisition without the gene transfer in kleptoplastic sea slugs, Plakobranchus ocellatus.</title>
        <authorList>
            <person name="Maeda T."/>
            <person name="Takahashi S."/>
            <person name="Yoshida T."/>
            <person name="Shimamura S."/>
            <person name="Takaki Y."/>
            <person name="Nagai Y."/>
            <person name="Toyoda A."/>
            <person name="Suzuki Y."/>
            <person name="Arimoto A."/>
            <person name="Ishii H."/>
            <person name="Satoh N."/>
            <person name="Nishiyama T."/>
            <person name="Hasebe M."/>
            <person name="Maruyama T."/>
            <person name="Minagawa J."/>
            <person name="Obokata J."/>
            <person name="Shigenobu S."/>
        </authorList>
    </citation>
    <scope>NUCLEOTIDE SEQUENCE [LARGE SCALE GENOMIC DNA]</scope>
</reference>
<dbReference type="Proteomes" id="UP000762676">
    <property type="component" value="Unassembled WGS sequence"/>
</dbReference>
<protein>
    <submittedName>
        <fullName evidence="1">Uncharacterized protein</fullName>
    </submittedName>
</protein>
<evidence type="ECO:0000313" key="1">
    <source>
        <dbReference type="EMBL" id="GFR73601.1"/>
    </source>
</evidence>
<organism evidence="1 2">
    <name type="scientific">Elysia marginata</name>
    <dbReference type="NCBI Taxonomy" id="1093978"/>
    <lineage>
        <taxon>Eukaryota</taxon>
        <taxon>Metazoa</taxon>
        <taxon>Spiralia</taxon>
        <taxon>Lophotrochozoa</taxon>
        <taxon>Mollusca</taxon>
        <taxon>Gastropoda</taxon>
        <taxon>Heterobranchia</taxon>
        <taxon>Euthyneura</taxon>
        <taxon>Panpulmonata</taxon>
        <taxon>Sacoglossa</taxon>
        <taxon>Placobranchoidea</taxon>
        <taxon>Plakobranchidae</taxon>
        <taxon>Elysia</taxon>
    </lineage>
</organism>
<keyword evidence="2" id="KW-1185">Reference proteome</keyword>
<proteinExistence type="predicted"/>
<sequence length="115" mass="13226">MHPRITFNLLPHPKYGRPSGKERALHAINISDIAKEMEDWHTNMIFLLLNDLEDPPTFCPLSWRTISVPDLAFATEDIALKKNRQVLDRLGEYDPNPVLLRVEINTSRNIASTLH</sequence>
<accession>A0AAV4FKX6</accession>
<dbReference type="EMBL" id="BMAT01004452">
    <property type="protein sequence ID" value="GFR73601.1"/>
    <property type="molecule type" value="Genomic_DNA"/>
</dbReference>
<comment type="caution">
    <text evidence="1">The sequence shown here is derived from an EMBL/GenBank/DDBJ whole genome shotgun (WGS) entry which is preliminary data.</text>
</comment>
<evidence type="ECO:0000313" key="2">
    <source>
        <dbReference type="Proteomes" id="UP000762676"/>
    </source>
</evidence>
<gene>
    <name evidence="1" type="ORF">ElyMa_002141300</name>
</gene>
<name>A0AAV4FKX6_9GAST</name>